<accession>A0A916JT87</accession>
<dbReference type="Pfam" id="PF07743">
    <property type="entry name" value="HSCB_C"/>
    <property type="match status" value="1"/>
</dbReference>
<evidence type="ECO:0000313" key="4">
    <source>
        <dbReference type="Proteomes" id="UP000693996"/>
    </source>
</evidence>
<comment type="function">
    <text evidence="1">Co-chaperone involved in the maturation of iron-sulfur cluster-containing proteins. Seems to help targeting proteins to be folded toward HscA.</text>
</comment>
<dbReference type="GO" id="GO:0006457">
    <property type="term" value="P:protein folding"/>
    <property type="evidence" value="ECO:0007669"/>
    <property type="project" value="UniProtKB-UniRule"/>
</dbReference>
<protein>
    <recommendedName>
        <fullName evidence="1">Co-chaperone protein HscB homolog</fullName>
    </recommendedName>
</protein>
<evidence type="ECO:0000256" key="1">
    <source>
        <dbReference type="HAMAP-Rule" id="MF_00682"/>
    </source>
</evidence>
<sequence>MLSLTQNYFELFQLPERFRLDTRVLSQAYHAVQGQVHPDLFAATGDTQKRIAMQWATHANEVYQILKSPLRRAIYLLRLRGIEVGSENHTVIEPEFLMRQIEWREQIENAAVACNSDALQTLLCELRNEESIRLVRLGKFLDSGANQPSVTLVLQLMFIERVVQEIETQIEKIEGE</sequence>
<dbReference type="InterPro" id="IPR004640">
    <property type="entry name" value="HscB"/>
</dbReference>
<dbReference type="GO" id="GO:0044571">
    <property type="term" value="P:[2Fe-2S] cluster assembly"/>
    <property type="evidence" value="ECO:0007669"/>
    <property type="project" value="InterPro"/>
</dbReference>
<dbReference type="InterPro" id="IPR009073">
    <property type="entry name" value="HscB_oligo_C"/>
</dbReference>
<dbReference type="GO" id="GO:0051259">
    <property type="term" value="P:protein complex oligomerization"/>
    <property type="evidence" value="ECO:0007669"/>
    <property type="project" value="InterPro"/>
</dbReference>
<reference evidence="3" key="1">
    <citation type="submission" date="2021-06" db="EMBL/GenBank/DDBJ databases">
        <authorList>
            <person name="Szabo G."/>
        </authorList>
    </citation>
    <scope>NUCLEOTIDE SEQUENCE</scope>
    <source>
        <strain evidence="3">MYVALT</strain>
    </source>
</reference>
<name>A0A916JT87_9BURK</name>
<dbReference type="GO" id="GO:1990230">
    <property type="term" value="C:iron-sulfur cluster transfer complex"/>
    <property type="evidence" value="ECO:0007669"/>
    <property type="project" value="TreeGrafter"/>
</dbReference>
<evidence type="ECO:0000259" key="2">
    <source>
        <dbReference type="Pfam" id="PF07743"/>
    </source>
</evidence>
<organism evidence="3 4">
    <name type="scientific">Candidatus Vallotiella hemipterorum</name>
    <dbReference type="NCBI Taxonomy" id="1177213"/>
    <lineage>
        <taxon>Bacteria</taxon>
        <taxon>Pseudomonadati</taxon>
        <taxon>Pseudomonadota</taxon>
        <taxon>Betaproteobacteria</taxon>
        <taxon>Burkholderiales</taxon>
        <taxon>Burkholderiaceae</taxon>
        <taxon>Candidatus Vallotiella</taxon>
    </lineage>
</organism>
<dbReference type="KEGG" id="vtr:MYVALT_F_02360"/>
<keyword evidence="1" id="KW-0143">Chaperone</keyword>
<comment type="similarity">
    <text evidence="1">Belongs to the HscB family.</text>
</comment>
<dbReference type="RefSeq" id="WP_216796930.1">
    <property type="nucleotide sequence ID" value="NZ_OU343031.1"/>
</dbReference>
<feature type="domain" description="Co-chaperone HscB C-terminal oligomerisation" evidence="2">
    <location>
        <begin position="93"/>
        <end position="167"/>
    </location>
</feature>
<gene>
    <name evidence="1 3" type="primary">hscB</name>
    <name evidence="3" type="ORF">MYVALT_F_02360</name>
</gene>
<dbReference type="NCBIfam" id="TIGR00714">
    <property type="entry name" value="hscB"/>
    <property type="match status" value="1"/>
</dbReference>
<comment type="subunit">
    <text evidence="1">Interacts with HscA and stimulates its ATPase activity.</text>
</comment>
<dbReference type="AlphaFoldDB" id="A0A916JT87"/>
<dbReference type="GO" id="GO:0001671">
    <property type="term" value="F:ATPase activator activity"/>
    <property type="evidence" value="ECO:0007669"/>
    <property type="project" value="InterPro"/>
</dbReference>
<dbReference type="PANTHER" id="PTHR14021:SF15">
    <property type="entry name" value="IRON-SULFUR CLUSTER CO-CHAPERONE PROTEIN HSCB"/>
    <property type="match status" value="1"/>
</dbReference>
<evidence type="ECO:0000313" key="3">
    <source>
        <dbReference type="EMBL" id="CAG7601565.1"/>
    </source>
</evidence>
<dbReference type="PANTHER" id="PTHR14021">
    <property type="entry name" value="IRON-SULFUR CLUSTER CO-CHAPERONE PROTEIN HSCB"/>
    <property type="match status" value="1"/>
</dbReference>
<dbReference type="Proteomes" id="UP000693996">
    <property type="component" value="Chromosome"/>
</dbReference>
<dbReference type="HAMAP" id="MF_00682">
    <property type="entry name" value="HscB"/>
    <property type="match status" value="1"/>
</dbReference>
<dbReference type="NCBIfam" id="NF002935">
    <property type="entry name" value="PRK03578.1"/>
    <property type="match status" value="1"/>
</dbReference>
<keyword evidence="4" id="KW-1185">Reference proteome</keyword>
<dbReference type="GO" id="GO:0051087">
    <property type="term" value="F:protein-folding chaperone binding"/>
    <property type="evidence" value="ECO:0007669"/>
    <property type="project" value="InterPro"/>
</dbReference>
<proteinExistence type="inferred from homology"/>
<dbReference type="EMBL" id="OU343031">
    <property type="protein sequence ID" value="CAG7601565.1"/>
    <property type="molecule type" value="Genomic_DNA"/>
</dbReference>